<organism evidence="3 4">
    <name type="scientific">Flavihumibacter solisilvae</name>
    <dbReference type="NCBI Taxonomy" id="1349421"/>
    <lineage>
        <taxon>Bacteria</taxon>
        <taxon>Pseudomonadati</taxon>
        <taxon>Bacteroidota</taxon>
        <taxon>Chitinophagia</taxon>
        <taxon>Chitinophagales</taxon>
        <taxon>Chitinophagaceae</taxon>
        <taxon>Flavihumibacter</taxon>
    </lineage>
</organism>
<dbReference type="InterPro" id="IPR010559">
    <property type="entry name" value="Sig_transdc_His_kin_internal"/>
</dbReference>
<gene>
    <name evidence="3" type="ORF">OI18_02275</name>
</gene>
<feature type="transmembrane region" description="Helical" evidence="1">
    <location>
        <begin position="80"/>
        <end position="105"/>
    </location>
</feature>
<dbReference type="Pfam" id="PF06580">
    <property type="entry name" value="His_kinase"/>
    <property type="match status" value="1"/>
</dbReference>
<sequence>MKFYKPPKHQLYSFLMSMPIIDFVMHYIMFGDRVYYESQLWFFSFPLLFLMGMGSWYMHYQYDHLIWQKFPLLSQTFKRVMLKIPVYVIVMTPSVLIILFVYHAFGLFGFRLTTDSVKWALVVGFCVNLIFSTLFEGIYIIGKYKESLSEKEVLEQMRIVQEFDNLKSQVNPHFLFNCFNTLSSLISEDKKQAEVFLNELSKVYRYLLRSNEHGITTLDSELKFIESYCQLLKTRHGDGLQVTMEIDKKYSSYILPSLALQLVVENAVKHNVVSRQQPLTIEIFTTSAKQLVINNNLQRKMQKEKSTRIGLNNIRAKYRLLKQDGFQVIEGEKNFMVVMPLVWNQSATG</sequence>
<dbReference type="PANTHER" id="PTHR34220">
    <property type="entry name" value="SENSOR HISTIDINE KINASE YPDA"/>
    <property type="match status" value="1"/>
</dbReference>
<dbReference type="InterPro" id="IPR050640">
    <property type="entry name" value="Bact_2-comp_sensor_kinase"/>
</dbReference>
<comment type="caution">
    <text evidence="3">The sequence shown here is derived from an EMBL/GenBank/DDBJ whole genome shotgun (WGS) entry which is preliminary data.</text>
</comment>
<dbReference type="GO" id="GO:0016020">
    <property type="term" value="C:membrane"/>
    <property type="evidence" value="ECO:0007669"/>
    <property type="project" value="InterPro"/>
</dbReference>
<accession>A0A0C1L7A4</accession>
<feature type="transmembrane region" description="Helical" evidence="1">
    <location>
        <begin position="117"/>
        <end position="141"/>
    </location>
</feature>
<name>A0A0C1L7A4_9BACT</name>
<dbReference type="Proteomes" id="UP000031408">
    <property type="component" value="Unassembled WGS sequence"/>
</dbReference>
<keyword evidence="1" id="KW-0812">Transmembrane</keyword>
<protein>
    <recommendedName>
        <fullName evidence="2">Signal transduction histidine kinase internal region domain-containing protein</fullName>
    </recommendedName>
</protein>
<feature type="domain" description="Signal transduction histidine kinase internal region" evidence="2">
    <location>
        <begin position="162"/>
        <end position="239"/>
    </location>
</feature>
<dbReference type="RefSeq" id="WP_039136785.1">
    <property type="nucleotide sequence ID" value="NZ_JSVC01000002.1"/>
</dbReference>
<evidence type="ECO:0000313" key="3">
    <source>
        <dbReference type="EMBL" id="KIC96032.1"/>
    </source>
</evidence>
<feature type="transmembrane region" description="Helical" evidence="1">
    <location>
        <begin position="12"/>
        <end position="29"/>
    </location>
</feature>
<dbReference type="GO" id="GO:0000155">
    <property type="term" value="F:phosphorelay sensor kinase activity"/>
    <property type="evidence" value="ECO:0007669"/>
    <property type="project" value="InterPro"/>
</dbReference>
<evidence type="ECO:0000259" key="2">
    <source>
        <dbReference type="Pfam" id="PF06580"/>
    </source>
</evidence>
<dbReference type="STRING" id="1349421.OI18_02275"/>
<keyword evidence="1" id="KW-1133">Transmembrane helix</keyword>
<reference evidence="3 4" key="1">
    <citation type="submission" date="2014-11" db="EMBL/GenBank/DDBJ databases">
        <title>Genome sequence of Flavihumibacter solisilvae 3-3.</title>
        <authorList>
            <person name="Zhou G."/>
            <person name="Li M."/>
            <person name="Wang G."/>
        </authorList>
    </citation>
    <scope>NUCLEOTIDE SEQUENCE [LARGE SCALE GENOMIC DNA]</scope>
    <source>
        <strain evidence="3 4">3-3</strain>
    </source>
</reference>
<keyword evidence="1" id="KW-0472">Membrane</keyword>
<dbReference type="AlphaFoldDB" id="A0A0C1L7A4"/>
<keyword evidence="4" id="KW-1185">Reference proteome</keyword>
<feature type="transmembrane region" description="Helical" evidence="1">
    <location>
        <begin position="41"/>
        <end position="59"/>
    </location>
</feature>
<evidence type="ECO:0000256" key="1">
    <source>
        <dbReference type="SAM" id="Phobius"/>
    </source>
</evidence>
<dbReference type="PANTHER" id="PTHR34220:SF7">
    <property type="entry name" value="SENSOR HISTIDINE KINASE YPDA"/>
    <property type="match status" value="1"/>
</dbReference>
<dbReference type="OrthoDB" id="9809908at2"/>
<evidence type="ECO:0000313" key="4">
    <source>
        <dbReference type="Proteomes" id="UP000031408"/>
    </source>
</evidence>
<proteinExistence type="predicted"/>
<dbReference type="EMBL" id="JSVC01000002">
    <property type="protein sequence ID" value="KIC96032.1"/>
    <property type="molecule type" value="Genomic_DNA"/>
</dbReference>